<organism evidence="1 2">
    <name type="scientific">Saguinus oedipus</name>
    <name type="common">Cotton-top tamarin</name>
    <name type="synonym">Oedipomidas oedipus</name>
    <dbReference type="NCBI Taxonomy" id="9490"/>
    <lineage>
        <taxon>Eukaryota</taxon>
        <taxon>Metazoa</taxon>
        <taxon>Chordata</taxon>
        <taxon>Craniata</taxon>
        <taxon>Vertebrata</taxon>
        <taxon>Euteleostomi</taxon>
        <taxon>Mammalia</taxon>
        <taxon>Eutheria</taxon>
        <taxon>Euarchontoglires</taxon>
        <taxon>Primates</taxon>
        <taxon>Haplorrhini</taxon>
        <taxon>Platyrrhini</taxon>
        <taxon>Cebidae</taxon>
        <taxon>Callitrichinae</taxon>
        <taxon>Saguinus</taxon>
    </lineage>
</organism>
<name>A0ABQ9TQZ9_SAGOE</name>
<keyword evidence="2" id="KW-1185">Reference proteome</keyword>
<evidence type="ECO:0000313" key="2">
    <source>
        <dbReference type="Proteomes" id="UP001266305"/>
    </source>
</evidence>
<accession>A0ABQ9TQZ9</accession>
<gene>
    <name evidence="1" type="ORF">P7K49_033113</name>
</gene>
<comment type="caution">
    <text evidence="1">The sequence shown here is derived from an EMBL/GenBank/DDBJ whole genome shotgun (WGS) entry which is preliminary data.</text>
</comment>
<sequence>MNPKRSRKSGGQYGSHFSKILSELVRMEENLINSFSPGKFKTKGKSQLFQYHFRPKDVTPYFLEGLREGRSQSAIPLRVSFPCALLSVNLGRFKGKNQFCNLIIHNEMEGDATPVQINPHRVSLESLQVITHWRDASK</sequence>
<dbReference type="EMBL" id="JASSZA010000019">
    <property type="protein sequence ID" value="KAK2087206.1"/>
    <property type="molecule type" value="Genomic_DNA"/>
</dbReference>
<protein>
    <submittedName>
        <fullName evidence="1">Uncharacterized protein</fullName>
    </submittedName>
</protein>
<proteinExistence type="predicted"/>
<dbReference type="Proteomes" id="UP001266305">
    <property type="component" value="Unassembled WGS sequence"/>
</dbReference>
<evidence type="ECO:0000313" key="1">
    <source>
        <dbReference type="EMBL" id="KAK2087206.1"/>
    </source>
</evidence>
<reference evidence="1 2" key="1">
    <citation type="submission" date="2023-05" db="EMBL/GenBank/DDBJ databases">
        <title>B98-5 Cell Line De Novo Hybrid Assembly: An Optical Mapping Approach.</title>
        <authorList>
            <person name="Kananen K."/>
            <person name="Auerbach J.A."/>
            <person name="Kautto E."/>
            <person name="Blachly J.S."/>
        </authorList>
    </citation>
    <scope>NUCLEOTIDE SEQUENCE [LARGE SCALE GENOMIC DNA]</scope>
    <source>
        <strain evidence="1">B95-8</strain>
        <tissue evidence="1">Cell line</tissue>
    </source>
</reference>